<dbReference type="EMBL" id="UZAH01025589">
    <property type="protein sequence ID" value="VDO66777.1"/>
    <property type="molecule type" value="Genomic_DNA"/>
</dbReference>
<protein>
    <submittedName>
        <fullName evidence="4">DUF5641 domain-containing protein</fullName>
    </submittedName>
</protein>
<reference evidence="4" key="2">
    <citation type="submission" date="2019-09" db="UniProtKB">
        <authorList>
            <consortium name="WormBaseParasite"/>
        </authorList>
    </citation>
    <scope>IDENTIFICATION</scope>
</reference>
<dbReference type="WBParaSite" id="HPBE_0000605901-mRNA-1">
    <property type="protein sequence ID" value="HPBE_0000605901-mRNA-1"/>
    <property type="gene ID" value="HPBE_0000605901"/>
</dbReference>
<reference evidence="2 3" key="1">
    <citation type="submission" date="2018-11" db="EMBL/GenBank/DDBJ databases">
        <authorList>
            <consortium name="Pathogen Informatics"/>
        </authorList>
    </citation>
    <scope>NUCLEOTIDE SEQUENCE [LARGE SCALE GENOMIC DNA]</scope>
</reference>
<evidence type="ECO:0000313" key="4">
    <source>
        <dbReference type="WBParaSite" id="HPBE_0000605901-mRNA-1"/>
    </source>
</evidence>
<evidence type="ECO:0000256" key="1">
    <source>
        <dbReference type="SAM" id="MobiDB-lite"/>
    </source>
</evidence>
<feature type="region of interest" description="Disordered" evidence="1">
    <location>
        <begin position="591"/>
        <end position="623"/>
    </location>
</feature>
<evidence type="ECO:0000313" key="3">
    <source>
        <dbReference type="Proteomes" id="UP000050761"/>
    </source>
</evidence>
<gene>
    <name evidence="2" type="ORF">HPBE_LOCUS6060</name>
</gene>
<dbReference type="AlphaFoldDB" id="A0A3P7Y262"/>
<evidence type="ECO:0000313" key="2">
    <source>
        <dbReference type="EMBL" id="VDO66777.1"/>
    </source>
</evidence>
<sequence length="851" mass="96498">MVNAEERRELPCWGIIAAWTSWGCSGVEFNELEERKRGADERLQIEKDIHEEYKKVDEQTLGQLRCVCRHFENVVDRHRVALAKQSVHFAAFKRNTVVGYHEVRTLCVDLTTAKAYVSSLTIYSCQISAESLLMLILGMKPQEEIIKITYLDSKSSCEGNIEHVTDSGALNERFFTVTDSATSQCVKPLVDCSSFLDIVGQPKAAVDEVLHHVKLTRTTITAALYELEIKMHESNMRLDWRLVSMEASTDEVKMKAPGGTDLTATKASVSRLTIKDCQVPAQDLLTVILGLKSQTVSIYCSEDASGVACRGADVPNTSSNVPGESGVPKTSSAKGGSLRRHFHNVVDWHRVSLARQNVYSATFKRGDLVVIRYPSVGRSRWLENTYEMEGASRKLEAADIYLLRFEATAVGGKEARTLCADLTATKASMWKLTLDRCQISTQGLLTLILRLKSQEVKMTNAFWNYFMGDGKRKLQEYNRRNGASVRVLRDHTINISDVKNLRIMKMFHEKEMTPPEMLVKNGYITISGLSAIGTKRFRSTELSVLLGLDYSDWNGTAISKMLTLTERRNMEEGKLTWGSLDLFEEYSPHPCTARENPVSESQDDGTTSEHDARNRKRANKDSETRHFDNVVDWHRVSLARQNVYSATFKRGDLVVIRYPSVGKSRWLENTYEMEGASRQLEAADIYLFRFEDTVVGDNEARTLCADLTATKASVWKLTLDRCQISTQSLLTLILRLKSQEKTCGIRRMTCLRLIGRAKDFAHRAWEFRHFDNVLDWHRVSLARQNVHSATFKRGDLVVIRYPSVGRSRWLENTYEMEGASRQLEVADIYLLRFEDTVVGDKETRTLCADLT</sequence>
<feature type="region of interest" description="Disordered" evidence="1">
    <location>
        <begin position="317"/>
        <end position="336"/>
    </location>
</feature>
<accession>A0A3P7Y262</accession>
<feature type="compositionally biased region" description="Polar residues" evidence="1">
    <location>
        <begin position="317"/>
        <end position="334"/>
    </location>
</feature>
<name>A0A3P7Y262_HELPZ</name>
<proteinExistence type="predicted"/>
<organism evidence="2">
    <name type="scientific">Heligmosomoides polygyrus</name>
    <name type="common">Parasitic roundworm</name>
    <dbReference type="NCBI Taxonomy" id="6339"/>
    <lineage>
        <taxon>Eukaryota</taxon>
        <taxon>Metazoa</taxon>
        <taxon>Ecdysozoa</taxon>
        <taxon>Nematoda</taxon>
        <taxon>Chromadorea</taxon>
        <taxon>Rhabditida</taxon>
        <taxon>Rhabditina</taxon>
        <taxon>Rhabditomorpha</taxon>
        <taxon>Strongyloidea</taxon>
        <taxon>Heligmosomidae</taxon>
        <taxon>Heligmosomoides</taxon>
    </lineage>
</organism>
<dbReference type="Proteomes" id="UP000050761">
    <property type="component" value="Unassembled WGS sequence"/>
</dbReference>
<keyword evidence="3" id="KW-1185">Reference proteome</keyword>